<dbReference type="GO" id="GO:0005975">
    <property type="term" value="P:carbohydrate metabolic process"/>
    <property type="evidence" value="ECO:0007669"/>
    <property type="project" value="InterPro"/>
</dbReference>
<reference evidence="3 4" key="1">
    <citation type="submission" date="2018-04" db="EMBL/GenBank/DDBJ databases">
        <title>Pedobacter chongqingensis sp. nov., isolated from a rottenly hemp rope.</title>
        <authorList>
            <person name="Cai Y."/>
        </authorList>
    </citation>
    <scope>NUCLEOTIDE SEQUENCE [LARGE SCALE GENOMIC DNA]</scope>
    <source>
        <strain evidence="3 4">FJ4-8</strain>
    </source>
</reference>
<dbReference type="InterPro" id="IPR029062">
    <property type="entry name" value="Class_I_gatase-like"/>
</dbReference>
<dbReference type="GO" id="GO:0016787">
    <property type="term" value="F:hydrolase activity"/>
    <property type="evidence" value="ECO:0007669"/>
    <property type="project" value="UniProtKB-KW"/>
</dbReference>
<dbReference type="RefSeq" id="WP_109418157.1">
    <property type="nucleotide sequence ID" value="NZ_QEAS01000028.1"/>
</dbReference>
<proteinExistence type="predicted"/>
<organism evidence="3 4">
    <name type="scientific">Pararcticibacter amylolyticus</name>
    <dbReference type="NCBI Taxonomy" id="2173175"/>
    <lineage>
        <taxon>Bacteria</taxon>
        <taxon>Pseudomonadati</taxon>
        <taxon>Bacteroidota</taxon>
        <taxon>Sphingobacteriia</taxon>
        <taxon>Sphingobacteriales</taxon>
        <taxon>Sphingobacteriaceae</taxon>
        <taxon>Pararcticibacter</taxon>
    </lineage>
</organism>
<gene>
    <name evidence="3" type="ORF">DDR33_23015</name>
</gene>
<comment type="caution">
    <text evidence="3">The sequence shown here is derived from an EMBL/GenBank/DDBJ whole genome shotgun (WGS) entry which is preliminary data.</text>
</comment>
<dbReference type="InterPro" id="IPR008928">
    <property type="entry name" value="6-hairpin_glycosidase_sf"/>
</dbReference>
<evidence type="ECO:0000313" key="3">
    <source>
        <dbReference type="EMBL" id="PWG78254.1"/>
    </source>
</evidence>
<dbReference type="Pfam" id="PF07470">
    <property type="entry name" value="Glyco_hydro_88"/>
    <property type="match status" value="1"/>
</dbReference>
<dbReference type="Gene3D" id="1.50.10.10">
    <property type="match status" value="1"/>
</dbReference>
<dbReference type="OrthoDB" id="6381507at2"/>
<dbReference type="EMBL" id="QEAS01000028">
    <property type="protein sequence ID" value="PWG78254.1"/>
    <property type="molecule type" value="Genomic_DNA"/>
</dbReference>
<feature type="chain" id="PRO_5015402364" evidence="2">
    <location>
        <begin position="24"/>
        <end position="638"/>
    </location>
</feature>
<dbReference type="InterPro" id="IPR010905">
    <property type="entry name" value="Glyco_hydro_88"/>
</dbReference>
<dbReference type="Proteomes" id="UP000245647">
    <property type="component" value="Unassembled WGS sequence"/>
</dbReference>
<keyword evidence="1 3" id="KW-0378">Hydrolase</keyword>
<name>A0A2U2PAC7_9SPHI</name>
<evidence type="ECO:0000256" key="2">
    <source>
        <dbReference type="SAM" id="SignalP"/>
    </source>
</evidence>
<sequence>MRRISIISFLSLFLTVQVSTSYAQTKPLSEKMAATVMDIWADSLWVGRPFKWTYDQGVLLEGISSIWQRTADKQYFDYIKKSMDFFVQSDGTIRTYDSHNYNIDNIKNGRSLLLLYKVTGQEKYLKAAKILKEQLRTHPRTNEGGFWHKKIYPYQMWLDGLYMGQPFYAEYSSLMNDTAAFNDITNQFVYMENHSRDAATGLMYHGWDESKKEKWADKTTGRSAHIWARAMGWYGMALVDALPYFPDNHPGKKTLLDILARYAVAVQKVQNAKTGVWYDILDAPLRKGNYFESSGSSMFVYTFAKAVRLGYLPESYMKSAQKGYEGIKKQFIETVDAGKVNLKGTVSVSGLGGKPYRDGSFEYYMSEKVITNDPKGVGSFMLAANEMELSALPKPGKGKTVTLDYYFNNEWKKGPSGENVRYHYTWEDQSNTGFWFWGNIFNYAGAKTNALTVAPTAANLKNTQVYIIVDPDTEKETANPNFVSAQDADVLYNWVKDGGVLMLMSNDLNNCEFKNFNVLAGKFGIHFNEDLRNAVKGDAYETGAFKIPAGHPVFKTSKKVYIKEISTINVTAPARAIFTEGKDVVMATAKVGKGTVFAVGDPWFYNEYVDGRKIPAEYENFKAAADLANWLLLQSAKK</sequence>
<dbReference type="PANTHER" id="PTHR33886:SF8">
    <property type="entry name" value="UNSATURATED RHAMNOGALACTURONAN HYDROLASE (EUROFUNG)"/>
    <property type="match status" value="1"/>
</dbReference>
<dbReference type="InterPro" id="IPR012341">
    <property type="entry name" value="6hp_glycosidase-like_sf"/>
</dbReference>
<keyword evidence="2" id="KW-0732">Signal</keyword>
<dbReference type="InterPro" id="IPR052043">
    <property type="entry name" value="PolySaccharide_Degr_Enz"/>
</dbReference>
<dbReference type="AlphaFoldDB" id="A0A2U2PAC7"/>
<dbReference type="SUPFAM" id="SSF48208">
    <property type="entry name" value="Six-hairpin glycosidases"/>
    <property type="match status" value="1"/>
</dbReference>
<keyword evidence="4" id="KW-1185">Reference proteome</keyword>
<accession>A0A2U2PAC7</accession>
<dbReference type="SUPFAM" id="SSF52317">
    <property type="entry name" value="Class I glutamine amidotransferase-like"/>
    <property type="match status" value="1"/>
</dbReference>
<protein>
    <submittedName>
        <fullName evidence="3">Glucuronyl hydrolase</fullName>
    </submittedName>
</protein>
<evidence type="ECO:0000313" key="4">
    <source>
        <dbReference type="Proteomes" id="UP000245647"/>
    </source>
</evidence>
<evidence type="ECO:0000256" key="1">
    <source>
        <dbReference type="ARBA" id="ARBA00022801"/>
    </source>
</evidence>
<feature type="signal peptide" evidence="2">
    <location>
        <begin position="1"/>
        <end position="23"/>
    </location>
</feature>
<dbReference type="PANTHER" id="PTHR33886">
    <property type="entry name" value="UNSATURATED RHAMNOGALACTURONAN HYDROLASE (EUROFUNG)"/>
    <property type="match status" value="1"/>
</dbReference>